<evidence type="ECO:0000313" key="2">
    <source>
        <dbReference type="EMBL" id="GJN64609.1"/>
    </source>
</evidence>
<dbReference type="Pfam" id="PF24390">
    <property type="entry name" value="PRTase-CE"/>
    <property type="match status" value="1"/>
</dbReference>
<dbReference type="RefSeq" id="WP_238316803.1">
    <property type="nucleotide sequence ID" value="NZ_BQKV01000037.1"/>
</dbReference>
<evidence type="ECO:0000313" key="3">
    <source>
        <dbReference type="Proteomes" id="UP001055185"/>
    </source>
</evidence>
<sequence length="298" mass="34363">MQNRSIKKKASNTLKEKSATVEDVARVQRLFEEKGWPLESGEFDDFCTMIANLANEAQKELILQLSKRFCWITANDYYQMFVTAFDQMVKAKIGATVRKLTFTILPLLPSDNVNDVKSGHFLYYLVKAHLPKLQKQYKEKCVISCLEGVTAIIENNTTMQLKKMYSDPDIFICPIDDYIGSGNTVLDCLHNLESWGIPKEKITFLALVSQEQGLKKCADEAVSVFSTMQMKRQITDYPNSEKNTQVMTEIEESINIKDEFRFGYEKSEALVKLEHTPNNTFPVYWFTNKNRRTVPFPR</sequence>
<dbReference type="AlphaFoldDB" id="A0AA37IZ07"/>
<dbReference type="SUPFAM" id="SSF53271">
    <property type="entry name" value="PRTase-like"/>
    <property type="match status" value="1"/>
</dbReference>
<dbReference type="Proteomes" id="UP001055185">
    <property type="component" value="Unassembled WGS sequence"/>
</dbReference>
<name>A0AA37IZ07_9FIRM</name>
<dbReference type="InterPro" id="IPR029057">
    <property type="entry name" value="PRTase-like"/>
</dbReference>
<comment type="caution">
    <text evidence="2">The sequence shown here is derived from an EMBL/GenBank/DDBJ whole genome shotgun (WGS) entry which is preliminary data.</text>
</comment>
<dbReference type="Gene3D" id="3.40.50.2020">
    <property type="match status" value="1"/>
</dbReference>
<proteinExistence type="predicted"/>
<feature type="domain" description="PRTase-CE" evidence="1">
    <location>
        <begin position="61"/>
        <end position="298"/>
    </location>
</feature>
<gene>
    <name evidence="2" type="ORF">JCM17207_12340</name>
</gene>
<organism evidence="2 3">
    <name type="scientific">Faecalibacterium gallinarum</name>
    <dbReference type="NCBI Taxonomy" id="2903556"/>
    <lineage>
        <taxon>Bacteria</taxon>
        <taxon>Bacillati</taxon>
        <taxon>Bacillota</taxon>
        <taxon>Clostridia</taxon>
        <taxon>Eubacteriales</taxon>
        <taxon>Oscillospiraceae</taxon>
        <taxon>Faecalibacterium</taxon>
    </lineage>
</organism>
<dbReference type="EMBL" id="BQKV01000037">
    <property type="protein sequence ID" value="GJN64609.1"/>
    <property type="molecule type" value="Genomic_DNA"/>
</dbReference>
<accession>A0AA37IZ07</accession>
<protein>
    <recommendedName>
        <fullName evidence="1">PRTase-CE domain-containing protein</fullName>
    </recommendedName>
</protein>
<keyword evidence="3" id="KW-1185">Reference proteome</keyword>
<evidence type="ECO:0000259" key="1">
    <source>
        <dbReference type="Pfam" id="PF24390"/>
    </source>
</evidence>
<dbReference type="InterPro" id="IPR056920">
    <property type="entry name" value="PRTase-CE"/>
</dbReference>
<reference evidence="2" key="1">
    <citation type="journal article" date="2022" name="Int. J. Syst. Evol. Microbiol.">
        <title>Genome-based, phenotypic and chemotaxonomic classification of Faecalibacterium strains: proposal of three novel species Faecalibacterium duncaniae sp. nov., Faecalibacterium hattorii sp. nov. and Faecalibacterium gallinarum sp. nov. .</title>
        <authorList>
            <person name="Sakamoto M."/>
            <person name="Sakurai N."/>
            <person name="Tanno H."/>
            <person name="Iino T."/>
            <person name="Ohkuma M."/>
            <person name="Endo A."/>
        </authorList>
    </citation>
    <scope>NUCLEOTIDE SEQUENCE</scope>
    <source>
        <strain evidence="2">JCM 17207</strain>
    </source>
</reference>